<dbReference type="Gene3D" id="3.90.1150.10">
    <property type="entry name" value="Aspartate Aminotransferase, domain 1"/>
    <property type="match status" value="1"/>
</dbReference>
<proteinExistence type="inferred from homology"/>
<feature type="domain" description="Aminotransferase class V" evidence="6">
    <location>
        <begin position="43"/>
        <end position="406"/>
    </location>
</feature>
<dbReference type="InterPro" id="IPR015421">
    <property type="entry name" value="PyrdxlP-dep_Trfase_major"/>
</dbReference>
<keyword evidence="7" id="KW-0456">Lyase</keyword>
<evidence type="ECO:0000256" key="1">
    <source>
        <dbReference type="ARBA" id="ARBA00001933"/>
    </source>
</evidence>
<dbReference type="PANTHER" id="PTHR43586">
    <property type="entry name" value="CYSTEINE DESULFURASE"/>
    <property type="match status" value="1"/>
</dbReference>
<dbReference type="EMBL" id="JACCBU010000001">
    <property type="protein sequence ID" value="NYE70140.1"/>
    <property type="molecule type" value="Genomic_DNA"/>
</dbReference>
<dbReference type="InterPro" id="IPR015422">
    <property type="entry name" value="PyrdxlP-dep_Trfase_small"/>
</dbReference>
<protein>
    <submittedName>
        <fullName evidence="7">Selenocysteine lyase/cysteine desulfurase</fullName>
    </submittedName>
</protein>
<dbReference type="Gene3D" id="3.40.640.10">
    <property type="entry name" value="Type I PLP-dependent aspartate aminotransferase-like (Major domain)"/>
    <property type="match status" value="1"/>
</dbReference>
<comment type="catalytic activity">
    <reaction evidence="4">
        <text>(sulfur carrier)-H + L-cysteine = (sulfur carrier)-SH + L-alanine</text>
        <dbReference type="Rhea" id="RHEA:43892"/>
        <dbReference type="Rhea" id="RHEA-COMP:14737"/>
        <dbReference type="Rhea" id="RHEA-COMP:14739"/>
        <dbReference type="ChEBI" id="CHEBI:29917"/>
        <dbReference type="ChEBI" id="CHEBI:35235"/>
        <dbReference type="ChEBI" id="CHEBI:57972"/>
        <dbReference type="ChEBI" id="CHEBI:64428"/>
        <dbReference type="EC" id="2.8.1.7"/>
    </reaction>
</comment>
<dbReference type="InterPro" id="IPR000192">
    <property type="entry name" value="Aminotrans_V_dom"/>
</dbReference>
<keyword evidence="3" id="KW-0663">Pyridoxal phosphate</keyword>
<evidence type="ECO:0000259" key="6">
    <source>
        <dbReference type="Pfam" id="PF00266"/>
    </source>
</evidence>
<dbReference type="InterPro" id="IPR020578">
    <property type="entry name" value="Aminotrans_V_PyrdxlP_BS"/>
</dbReference>
<dbReference type="InterPro" id="IPR015424">
    <property type="entry name" value="PyrdxlP-dep_Trfase"/>
</dbReference>
<evidence type="ECO:0000256" key="2">
    <source>
        <dbReference type="ARBA" id="ARBA00010447"/>
    </source>
</evidence>
<gene>
    <name evidence="7" type="ORF">BKA15_001469</name>
</gene>
<evidence type="ECO:0000256" key="3">
    <source>
        <dbReference type="ARBA" id="ARBA00022898"/>
    </source>
</evidence>
<dbReference type="Proteomes" id="UP000569914">
    <property type="component" value="Unassembled WGS sequence"/>
</dbReference>
<comment type="caution">
    <text evidence="7">The sequence shown here is derived from an EMBL/GenBank/DDBJ whole genome shotgun (WGS) entry which is preliminary data.</text>
</comment>
<dbReference type="GO" id="GO:0016829">
    <property type="term" value="F:lyase activity"/>
    <property type="evidence" value="ECO:0007669"/>
    <property type="project" value="UniProtKB-KW"/>
</dbReference>
<evidence type="ECO:0000256" key="4">
    <source>
        <dbReference type="ARBA" id="ARBA00050776"/>
    </source>
</evidence>
<evidence type="ECO:0000256" key="5">
    <source>
        <dbReference type="RuleBase" id="RU004504"/>
    </source>
</evidence>
<dbReference type="SUPFAM" id="SSF53383">
    <property type="entry name" value="PLP-dependent transferases"/>
    <property type="match status" value="1"/>
</dbReference>
<evidence type="ECO:0000313" key="8">
    <source>
        <dbReference type="Proteomes" id="UP000569914"/>
    </source>
</evidence>
<name>A0A7Y9LB12_9ACTN</name>
<dbReference type="Pfam" id="PF00266">
    <property type="entry name" value="Aminotran_5"/>
    <property type="match status" value="1"/>
</dbReference>
<accession>A0A7Y9LB12</accession>
<dbReference type="AlphaFoldDB" id="A0A7Y9LB12"/>
<dbReference type="PANTHER" id="PTHR43586:SF8">
    <property type="entry name" value="CYSTEINE DESULFURASE 1, CHLOROPLASTIC"/>
    <property type="match status" value="1"/>
</dbReference>
<sequence length="454" mass="47573">MSVVTEARTADDPRPQPAIPALRTVSGAGLAVPLVNGRTTPYVNLDYAASAPALTEVLDELGRALPYYASVHRGAGYASAASTTAYEQARRTVATATGARADDHVIFTRNTTDALNLLARAVPADLDVVCLDIEHHANLLPWQQRGATVITARPTIAETLELIATELARPEVGLLAITGASNVTGETLPLDRIADLCRRTGTRLAVDGAQLVPHRDVDLAGTGIDYLAFSGHKTYAPFGAGVLIGRPDWLDAAPPYLAGGGAVRRVRTDDAEWATGPARHEGGTPNVLGAVTLAAACRTLSGLGRLRRDRHERALTERLRAGLLDVPGVSLLRIFEDSTDTVGIVAFTVAGFDAGLVAAYLSAEHGIGVRDGKFCAHPLLNRLGCADGAIRVSVGLGSSSADIDALLAGLRRLVEDGPGWNYGDVDGRIQPVPDPRPAPDWLPELETGGAGCRG</sequence>
<comment type="similarity">
    <text evidence="2">Belongs to the class-V pyridoxal-phosphate-dependent aminotransferase family. Csd subfamily.</text>
</comment>
<keyword evidence="8" id="KW-1185">Reference proteome</keyword>
<dbReference type="RefSeq" id="WP_179749382.1">
    <property type="nucleotide sequence ID" value="NZ_JACCBU010000001.1"/>
</dbReference>
<comment type="cofactor">
    <cofactor evidence="1 5">
        <name>pyridoxal 5'-phosphate</name>
        <dbReference type="ChEBI" id="CHEBI:597326"/>
    </cofactor>
</comment>
<dbReference type="GO" id="GO:0031071">
    <property type="term" value="F:cysteine desulfurase activity"/>
    <property type="evidence" value="ECO:0007669"/>
    <property type="project" value="UniProtKB-EC"/>
</dbReference>
<organism evidence="7 8">
    <name type="scientific">Microlunatus parietis</name>
    <dbReference type="NCBI Taxonomy" id="682979"/>
    <lineage>
        <taxon>Bacteria</taxon>
        <taxon>Bacillati</taxon>
        <taxon>Actinomycetota</taxon>
        <taxon>Actinomycetes</taxon>
        <taxon>Propionibacteriales</taxon>
        <taxon>Propionibacteriaceae</taxon>
        <taxon>Microlunatus</taxon>
    </lineage>
</organism>
<evidence type="ECO:0000313" key="7">
    <source>
        <dbReference type="EMBL" id="NYE70140.1"/>
    </source>
</evidence>
<reference evidence="7 8" key="1">
    <citation type="submission" date="2020-07" db="EMBL/GenBank/DDBJ databases">
        <title>Sequencing the genomes of 1000 actinobacteria strains.</title>
        <authorList>
            <person name="Klenk H.-P."/>
        </authorList>
    </citation>
    <scope>NUCLEOTIDE SEQUENCE [LARGE SCALE GENOMIC DNA]</scope>
    <source>
        <strain evidence="7 8">DSM 22083</strain>
    </source>
</reference>
<dbReference type="PROSITE" id="PS00595">
    <property type="entry name" value="AA_TRANSFER_CLASS_5"/>
    <property type="match status" value="1"/>
</dbReference>